<organism evidence="2 3">
    <name type="scientific">Winmispira thermophila (strain ATCC 49972 / DSM 6192 / RI 19.B1)</name>
    <name type="common">Spirochaeta thermophila</name>
    <dbReference type="NCBI Taxonomy" id="665571"/>
    <lineage>
        <taxon>Bacteria</taxon>
        <taxon>Pseudomonadati</taxon>
        <taxon>Spirochaetota</taxon>
        <taxon>Spirochaetia</taxon>
        <taxon>Winmispirales</taxon>
        <taxon>Winmispiraceae</taxon>
        <taxon>Winmispira</taxon>
    </lineage>
</organism>
<dbReference type="RefSeq" id="WP_013313661.1">
    <property type="nucleotide sequence ID" value="NC_014484.1"/>
</dbReference>
<dbReference type="PANTHER" id="PTHR35024">
    <property type="entry name" value="HYPOTHETICAL CYTOSOLIC PROTEIN"/>
    <property type="match status" value="1"/>
</dbReference>
<dbReference type="InterPro" id="IPR007607">
    <property type="entry name" value="BacA/B"/>
</dbReference>
<dbReference type="PaxDb" id="665571-STHERM_c08710"/>
<dbReference type="PANTHER" id="PTHR35024:SF4">
    <property type="entry name" value="POLYMER-FORMING CYTOSKELETAL PROTEIN"/>
    <property type="match status" value="1"/>
</dbReference>
<name>E0RS33_WINT6</name>
<dbReference type="Proteomes" id="UP000001296">
    <property type="component" value="Chromosome"/>
</dbReference>
<dbReference type="Pfam" id="PF04519">
    <property type="entry name" value="Bactofilin"/>
    <property type="match status" value="1"/>
</dbReference>
<dbReference type="HOGENOM" id="CLU_072799_4_2_12"/>
<proteinExistence type="inferred from homology"/>
<comment type="similarity">
    <text evidence="1">Belongs to the bactofilin family.</text>
</comment>
<accession>E0RS33</accession>
<evidence type="ECO:0008006" key="4">
    <source>
        <dbReference type="Google" id="ProtNLM"/>
    </source>
</evidence>
<dbReference type="KEGG" id="sta:STHERM_c08710"/>
<protein>
    <recommendedName>
        <fullName evidence="4">Polymer-forming cytoskeletal protein</fullName>
    </recommendedName>
</protein>
<sequence length="117" mass="12747">MPRFLERHLEFSQFHMVLGEDAEFEGKIEVPEALWIRGRVKGEVASSGEVVISEEGALEGEVEARAVQVRGTVEGKVSCAGLVELFPSGKVGGEIDTKELVIQRGARFSGECRMEGV</sequence>
<dbReference type="AlphaFoldDB" id="E0RS33"/>
<dbReference type="EMBL" id="CP001698">
    <property type="protein sequence ID" value="ADN01820.1"/>
    <property type="molecule type" value="Genomic_DNA"/>
</dbReference>
<dbReference type="eggNOG" id="COG1664">
    <property type="taxonomic scope" value="Bacteria"/>
</dbReference>
<evidence type="ECO:0000313" key="3">
    <source>
        <dbReference type="Proteomes" id="UP000001296"/>
    </source>
</evidence>
<reference evidence="2 3" key="2">
    <citation type="journal article" date="2010" name="J. Bacteriol.">
        <title>Genome sequence of the polysaccharide-degrading, thermophilic anaerobe Spirochaeta thermophila DSM 6192.</title>
        <authorList>
            <person name="Angelov A."/>
            <person name="Liebl S."/>
            <person name="Ballschmiter M."/>
            <person name="Bomeke M."/>
            <person name="Lehmann R."/>
            <person name="Liesegang H."/>
            <person name="Daniel R."/>
            <person name="Liebl W."/>
        </authorList>
    </citation>
    <scope>NUCLEOTIDE SEQUENCE [LARGE SCALE GENOMIC DNA]</scope>
    <source>
        <strain evidence="3">ATCC 49972 / DSM 6192 / RI 19.B1</strain>
    </source>
</reference>
<evidence type="ECO:0000313" key="2">
    <source>
        <dbReference type="EMBL" id="ADN01820.1"/>
    </source>
</evidence>
<evidence type="ECO:0000256" key="1">
    <source>
        <dbReference type="ARBA" id="ARBA00044755"/>
    </source>
</evidence>
<reference key="1">
    <citation type="submission" date="2009-08" db="EMBL/GenBank/DDBJ databases">
        <title>The genome sequence of Spirochaeta thermophila DSM6192.</title>
        <authorList>
            <person name="Angelov A."/>
            <person name="Mientus M."/>
            <person name="Wittenberg S."/>
            <person name="Lehmann R."/>
            <person name="Liesegang H."/>
            <person name="Daniel R."/>
            <person name="Liebl W."/>
        </authorList>
    </citation>
    <scope>NUCLEOTIDE SEQUENCE</scope>
    <source>
        <strain>DSM 6192</strain>
    </source>
</reference>
<gene>
    <name evidence="2" type="ordered locus">STHERM_c08710</name>
</gene>